<dbReference type="GO" id="GO:0004197">
    <property type="term" value="F:cysteine-type endopeptidase activity"/>
    <property type="evidence" value="ECO:0007669"/>
    <property type="project" value="InterPro"/>
</dbReference>
<sequence>MDSTSSKAITHWALVIGVNYYPGGNSRNLKGCIQDAMSTKLYLKDTIKNGLDIVVLTASTPSVDGTPPLEKPEAWPTHHQVECQLKRIIEKSKSGDHVYIHYSGHGTRVNEKGRRYLALLLLDDDGCKSRHFRTSRNLASNLQKMVEKGLLVTLVLDCCFSGGVARNSDYYGFDVRYLEYDPISNPAAIDEEEDAILDTTNILRDGSMETNWLVNPVGYTILSACAPDQNAFEIEVNGNRQGALTHFLLRTLHDLKGKGIILTHRSLHEHMSVTFHAQWPRQTPMRYGNANLALFGNSLFGPENDFIPLYEKDGQLRLRAGDIHGVFTGDEYVAYPFNTPEHASSRAGRGSASVRVTNVGPFESDLIVIDPEIEGKIETGWKAQLLTGRSPRAICVGVPATFNCSGLTDVLDGDLRYVRLIARQEDKEHPPEEPCMYHVVVTKNGEYRIVDALIQPIPSVPAVPCISDGAKKTLVDVLQHMAKFKYFEEVENRIPCETFETSFFFTSNRSAANSNWIDMEHGAIWNLTMKNTRDKPLYVAVFNFRPSWEVTSLTSRAGGGDFCIVPAKEKEIDGEYIMGIRMKVPEFLHKDGVTECEDHFKVFITSRPISFHITLPDIFCTARGEQGVLRSNDDPPGLLEELDNGFRAQDDNMWATQSFLVRTRKRQLE</sequence>
<dbReference type="InterPro" id="IPR011600">
    <property type="entry name" value="Pept_C14_caspase"/>
</dbReference>
<name>A0A6G1ICE4_9PLEO</name>
<dbReference type="InterPro" id="IPR050452">
    <property type="entry name" value="Metacaspase"/>
</dbReference>
<dbReference type="PANTHER" id="PTHR48104:SF30">
    <property type="entry name" value="METACASPASE-1"/>
    <property type="match status" value="1"/>
</dbReference>
<reference evidence="3" key="1">
    <citation type="journal article" date="2020" name="Stud. Mycol.">
        <title>101 Dothideomycetes genomes: a test case for predicting lifestyles and emergence of pathogens.</title>
        <authorList>
            <person name="Haridas S."/>
            <person name="Albert R."/>
            <person name="Binder M."/>
            <person name="Bloem J."/>
            <person name="Labutti K."/>
            <person name="Salamov A."/>
            <person name="Andreopoulos B."/>
            <person name="Baker S."/>
            <person name="Barry K."/>
            <person name="Bills G."/>
            <person name="Bluhm B."/>
            <person name="Cannon C."/>
            <person name="Castanera R."/>
            <person name="Culley D."/>
            <person name="Daum C."/>
            <person name="Ezra D."/>
            <person name="Gonzalez J."/>
            <person name="Henrissat B."/>
            <person name="Kuo A."/>
            <person name="Liang C."/>
            <person name="Lipzen A."/>
            <person name="Lutzoni F."/>
            <person name="Magnuson J."/>
            <person name="Mondo S."/>
            <person name="Nolan M."/>
            <person name="Ohm R."/>
            <person name="Pangilinan J."/>
            <person name="Park H.-J."/>
            <person name="Ramirez L."/>
            <person name="Alfaro M."/>
            <person name="Sun H."/>
            <person name="Tritt A."/>
            <person name="Yoshinaga Y."/>
            <person name="Zwiers L.-H."/>
            <person name="Turgeon B."/>
            <person name="Goodwin S."/>
            <person name="Spatafora J."/>
            <person name="Crous P."/>
            <person name="Grigoriev I."/>
        </authorList>
    </citation>
    <scope>NUCLEOTIDE SEQUENCE</scope>
    <source>
        <strain evidence="3">CBS 122367</strain>
    </source>
</reference>
<protein>
    <recommendedName>
        <fullName evidence="2">Peptidase C14 caspase domain-containing protein</fullName>
    </recommendedName>
</protein>
<evidence type="ECO:0000313" key="4">
    <source>
        <dbReference type="Proteomes" id="UP000799291"/>
    </source>
</evidence>
<comment type="similarity">
    <text evidence="1">Belongs to the peptidase C14B family.</text>
</comment>
<evidence type="ECO:0000256" key="1">
    <source>
        <dbReference type="ARBA" id="ARBA00009005"/>
    </source>
</evidence>
<evidence type="ECO:0000259" key="2">
    <source>
        <dbReference type="Pfam" id="PF00656"/>
    </source>
</evidence>
<dbReference type="PANTHER" id="PTHR48104">
    <property type="entry name" value="METACASPASE-4"/>
    <property type="match status" value="1"/>
</dbReference>
<dbReference type="Proteomes" id="UP000799291">
    <property type="component" value="Unassembled WGS sequence"/>
</dbReference>
<accession>A0A6G1ICE4</accession>
<gene>
    <name evidence="3" type="ORF">K458DRAFT_212321</name>
</gene>
<dbReference type="Gene3D" id="3.40.50.1460">
    <property type="match status" value="1"/>
</dbReference>
<evidence type="ECO:0000313" key="3">
    <source>
        <dbReference type="EMBL" id="KAF2675631.1"/>
    </source>
</evidence>
<proteinExistence type="inferred from homology"/>
<feature type="domain" description="Peptidase C14 caspase" evidence="2">
    <location>
        <begin position="11"/>
        <end position="275"/>
    </location>
</feature>
<keyword evidence="4" id="KW-1185">Reference proteome</keyword>
<dbReference type="Pfam" id="PF00656">
    <property type="entry name" value="Peptidase_C14"/>
    <property type="match status" value="1"/>
</dbReference>
<dbReference type="OrthoDB" id="3223806at2759"/>
<dbReference type="GO" id="GO:0006508">
    <property type="term" value="P:proteolysis"/>
    <property type="evidence" value="ECO:0007669"/>
    <property type="project" value="InterPro"/>
</dbReference>
<dbReference type="GO" id="GO:0005737">
    <property type="term" value="C:cytoplasm"/>
    <property type="evidence" value="ECO:0007669"/>
    <property type="project" value="TreeGrafter"/>
</dbReference>
<dbReference type="EMBL" id="MU005659">
    <property type="protein sequence ID" value="KAF2675631.1"/>
    <property type="molecule type" value="Genomic_DNA"/>
</dbReference>
<organism evidence="3 4">
    <name type="scientific">Lentithecium fluviatile CBS 122367</name>
    <dbReference type="NCBI Taxonomy" id="1168545"/>
    <lineage>
        <taxon>Eukaryota</taxon>
        <taxon>Fungi</taxon>
        <taxon>Dikarya</taxon>
        <taxon>Ascomycota</taxon>
        <taxon>Pezizomycotina</taxon>
        <taxon>Dothideomycetes</taxon>
        <taxon>Pleosporomycetidae</taxon>
        <taxon>Pleosporales</taxon>
        <taxon>Massarineae</taxon>
        <taxon>Lentitheciaceae</taxon>
        <taxon>Lentithecium</taxon>
    </lineage>
</organism>
<dbReference type="AlphaFoldDB" id="A0A6G1ICE4"/>